<evidence type="ECO:0000313" key="3">
    <source>
        <dbReference type="Proteomes" id="UP000676565"/>
    </source>
</evidence>
<organism evidence="2 3">
    <name type="scientific">Gemmata palustris</name>
    <dbReference type="NCBI Taxonomy" id="2822762"/>
    <lineage>
        <taxon>Bacteria</taxon>
        <taxon>Pseudomonadati</taxon>
        <taxon>Planctomycetota</taxon>
        <taxon>Planctomycetia</taxon>
        <taxon>Gemmatales</taxon>
        <taxon>Gemmataceae</taxon>
        <taxon>Gemmata</taxon>
    </lineage>
</organism>
<feature type="region of interest" description="Disordered" evidence="1">
    <location>
        <begin position="31"/>
        <end position="96"/>
    </location>
</feature>
<dbReference type="Proteomes" id="UP000676565">
    <property type="component" value="Unassembled WGS sequence"/>
</dbReference>
<evidence type="ECO:0000256" key="1">
    <source>
        <dbReference type="SAM" id="MobiDB-lite"/>
    </source>
</evidence>
<dbReference type="EMBL" id="JAGKQQ010000001">
    <property type="protein sequence ID" value="MBP3958076.1"/>
    <property type="molecule type" value="Genomic_DNA"/>
</dbReference>
<reference evidence="2 3" key="1">
    <citation type="submission" date="2021-04" db="EMBL/GenBank/DDBJ databases">
        <authorList>
            <person name="Ivanova A."/>
        </authorList>
    </citation>
    <scope>NUCLEOTIDE SEQUENCE [LARGE SCALE GENOMIC DNA]</scope>
    <source>
        <strain evidence="2 3">G18</strain>
    </source>
</reference>
<sequence>MQETFIGFSNSLVNYDDKRDLQTWLFTIAAQGHGPVAEDGPAPLPERHRHRRRGDGPGARRPAARARPPSPAAPNSASARRTHSDRRSATSCATSN</sequence>
<evidence type="ECO:0000313" key="2">
    <source>
        <dbReference type="EMBL" id="MBP3958076.1"/>
    </source>
</evidence>
<accession>A0ABS5BWL2</accession>
<proteinExistence type="predicted"/>
<feature type="compositionally biased region" description="Low complexity" evidence="1">
    <location>
        <begin position="59"/>
        <end position="79"/>
    </location>
</feature>
<keyword evidence="3" id="KW-1185">Reference proteome</keyword>
<name>A0ABS5BWL2_9BACT</name>
<protein>
    <submittedName>
        <fullName evidence="2">Sigma-70 family RNA polymerase sigma factor</fullName>
    </submittedName>
</protein>
<gene>
    <name evidence="2" type="ORF">J8F10_22715</name>
</gene>
<comment type="caution">
    <text evidence="2">The sequence shown here is derived from an EMBL/GenBank/DDBJ whole genome shotgun (WGS) entry which is preliminary data.</text>
</comment>